<feature type="compositionally biased region" description="Low complexity" evidence="2">
    <location>
        <begin position="47"/>
        <end position="72"/>
    </location>
</feature>
<organism evidence="3 4">
    <name type="scientific">Aquarana catesbeiana</name>
    <name type="common">American bullfrog</name>
    <name type="synonym">Rana catesbeiana</name>
    <dbReference type="NCBI Taxonomy" id="8400"/>
    <lineage>
        <taxon>Eukaryota</taxon>
        <taxon>Metazoa</taxon>
        <taxon>Chordata</taxon>
        <taxon>Craniata</taxon>
        <taxon>Vertebrata</taxon>
        <taxon>Euteleostomi</taxon>
        <taxon>Amphibia</taxon>
        <taxon>Batrachia</taxon>
        <taxon>Anura</taxon>
        <taxon>Neobatrachia</taxon>
        <taxon>Ranoidea</taxon>
        <taxon>Ranidae</taxon>
        <taxon>Aquarana</taxon>
    </lineage>
</organism>
<protein>
    <submittedName>
        <fullName evidence="3">Uncharacterized protein</fullName>
    </submittedName>
</protein>
<evidence type="ECO:0000256" key="1">
    <source>
        <dbReference type="ARBA" id="ARBA00022723"/>
    </source>
</evidence>
<feature type="region of interest" description="Disordered" evidence="2">
    <location>
        <begin position="110"/>
        <end position="155"/>
    </location>
</feature>
<feature type="non-terminal residue" evidence="3">
    <location>
        <position position="176"/>
    </location>
</feature>
<keyword evidence="1" id="KW-0479">Metal-binding</keyword>
<evidence type="ECO:0000256" key="2">
    <source>
        <dbReference type="SAM" id="MobiDB-lite"/>
    </source>
</evidence>
<dbReference type="AlphaFoldDB" id="A0A2G9RXM1"/>
<keyword evidence="4" id="KW-1185">Reference proteome</keyword>
<sequence length="176" mass="19207">MLPVLMLGMLFHSQPPASPSTQEAIQGMLSMANLPSDSCLQTSWSTNQAKNNSISAQNSKKSSSNNNSNNKCASKRPSKKVTKNSITMDDYEEEQDNLGACFKDSDYVYPSLESDEDNPVFKSRSRKRKCSDDAPYSPTARVGPSIPRQDRPIREGTRVASIETGLAAAAAKLSQQ</sequence>
<dbReference type="GO" id="GO:0046872">
    <property type="term" value="F:metal ion binding"/>
    <property type="evidence" value="ECO:0007669"/>
    <property type="project" value="UniProtKB-KW"/>
</dbReference>
<reference evidence="4" key="1">
    <citation type="journal article" date="2017" name="Nat. Commun.">
        <title>The North American bullfrog draft genome provides insight into hormonal regulation of long noncoding RNA.</title>
        <authorList>
            <person name="Hammond S.A."/>
            <person name="Warren R.L."/>
            <person name="Vandervalk B.P."/>
            <person name="Kucuk E."/>
            <person name="Khan H."/>
            <person name="Gibb E.A."/>
            <person name="Pandoh P."/>
            <person name="Kirk H."/>
            <person name="Zhao Y."/>
            <person name="Jones M."/>
            <person name="Mungall A.J."/>
            <person name="Coope R."/>
            <person name="Pleasance S."/>
            <person name="Moore R.A."/>
            <person name="Holt R.A."/>
            <person name="Round J.M."/>
            <person name="Ohora S."/>
            <person name="Walle B.V."/>
            <person name="Veldhoen N."/>
            <person name="Helbing C.C."/>
            <person name="Birol I."/>
        </authorList>
    </citation>
    <scope>NUCLEOTIDE SEQUENCE [LARGE SCALE GENOMIC DNA]</scope>
</reference>
<feature type="region of interest" description="Disordered" evidence="2">
    <location>
        <begin position="40"/>
        <end position="90"/>
    </location>
</feature>
<dbReference type="PANTHER" id="PTHR23123">
    <property type="entry name" value="PHD/F-BOX CONTAINING PROTEIN"/>
    <property type="match status" value="1"/>
</dbReference>
<gene>
    <name evidence="3" type="ORF">AB205_0080150</name>
</gene>
<dbReference type="OrthoDB" id="5876800at2759"/>
<dbReference type="InterPro" id="IPR050690">
    <property type="entry name" value="JHDM1_Histone_Demethylase"/>
</dbReference>
<dbReference type="EMBL" id="KV933183">
    <property type="protein sequence ID" value="PIO32658.1"/>
    <property type="molecule type" value="Genomic_DNA"/>
</dbReference>
<dbReference type="Proteomes" id="UP000228934">
    <property type="component" value="Unassembled WGS sequence"/>
</dbReference>
<name>A0A2G9RXM1_AQUCT</name>
<proteinExistence type="predicted"/>
<feature type="compositionally biased region" description="Basic residues" evidence="2">
    <location>
        <begin position="73"/>
        <end position="82"/>
    </location>
</feature>
<accession>A0A2G9RXM1</accession>
<evidence type="ECO:0000313" key="4">
    <source>
        <dbReference type="Proteomes" id="UP000228934"/>
    </source>
</evidence>
<evidence type="ECO:0000313" key="3">
    <source>
        <dbReference type="EMBL" id="PIO32658.1"/>
    </source>
</evidence>